<feature type="compositionally biased region" description="Basic and acidic residues" evidence="2">
    <location>
        <begin position="532"/>
        <end position="542"/>
    </location>
</feature>
<dbReference type="Gene3D" id="1.25.40.10">
    <property type="entry name" value="Tetratricopeptide repeat domain"/>
    <property type="match status" value="2"/>
</dbReference>
<dbReference type="Pfam" id="PF17177">
    <property type="entry name" value="PPR_long"/>
    <property type="match status" value="1"/>
</dbReference>
<dbReference type="InterPro" id="IPR051240">
    <property type="entry name" value="Mito_RNA-Proc/Resp"/>
</dbReference>
<evidence type="ECO:0000256" key="2">
    <source>
        <dbReference type="SAM" id="MobiDB-lite"/>
    </source>
</evidence>
<feature type="compositionally biased region" description="Basic and acidic residues" evidence="2">
    <location>
        <begin position="474"/>
        <end position="495"/>
    </location>
</feature>
<dbReference type="EMBL" id="KQ242561">
    <property type="protein sequence ID" value="KNC78084.1"/>
    <property type="molecule type" value="Genomic_DNA"/>
</dbReference>
<feature type="compositionally biased region" description="Basic and acidic residues" evidence="2">
    <location>
        <begin position="549"/>
        <end position="558"/>
    </location>
</feature>
<dbReference type="GeneID" id="25909974"/>
<organism evidence="4 5">
    <name type="scientific">Sphaeroforma arctica JP610</name>
    <dbReference type="NCBI Taxonomy" id="667725"/>
    <lineage>
        <taxon>Eukaryota</taxon>
        <taxon>Ichthyosporea</taxon>
        <taxon>Ichthyophonida</taxon>
        <taxon>Sphaeroforma</taxon>
    </lineage>
</organism>
<dbReference type="AlphaFoldDB" id="A0A0L0FMW3"/>
<evidence type="ECO:0000313" key="5">
    <source>
        <dbReference type="Proteomes" id="UP000054560"/>
    </source>
</evidence>
<name>A0A0L0FMW3_9EUKA</name>
<proteinExistence type="predicted"/>
<feature type="region of interest" description="Disordered" evidence="2">
    <location>
        <begin position="319"/>
        <end position="348"/>
    </location>
</feature>
<gene>
    <name evidence="4" type="ORF">SARC_09470</name>
</gene>
<accession>A0A0L0FMW3</accession>
<feature type="region of interest" description="Disordered" evidence="2">
    <location>
        <begin position="467"/>
        <end position="568"/>
    </location>
</feature>
<dbReference type="InterPro" id="IPR002885">
    <property type="entry name" value="PPR_rpt"/>
</dbReference>
<evidence type="ECO:0000256" key="1">
    <source>
        <dbReference type="ARBA" id="ARBA00022737"/>
    </source>
</evidence>
<sequence>MMNSCALKRESERALELFMEMQEKQLPLCEHTFTSLIRATSVRADMHERTFELMALYLASGHLPSEMLMCNVLYSCAQAGNVRSAHQIWNRLSDADPYNLYAMQPSRRMYTQLLKVYTRAIRHEAPLALARATSAEHRMLSYKDLGRIVMEDAGDLGELAELTREDKALKDAQDLLEKEKVNASSGSAVTDPSATQLSLNPKPNVASLLKFVDTAVSRMKADGSGHDIYSVNALIEAYSWSYQLDKSLDLLRNLEALTGVKPNTECYRAVISCAVALKRMNTAFDLYEEYLEKRIAPVPFGQDPYAKDAWDRVPFVSAEKSDTTSGSNTDTGESTLATTTQSNKKRVVQKGAHTDVRCTPGYLKMHLSLINGCAEAGAFQKAVELVQHLCDNRGTPKPNYMMKLRKLAFEMDATEYWDQAKALCLKNDLDNDWAVTDIRYKDAFKKWKPPKLKFYEKRQQMPGHYSDLAWELNPKPEKDPNIEPRRQRERVERRLNPSVGSSPYGSNGGKSRGNSSTKSGPRAYGRTTTKGPYEKSGRNAKDKKGRSSSAKERKKRDASLTAYERTVR</sequence>
<protein>
    <recommendedName>
        <fullName evidence="3">PROP1-like PPR domain-containing protein</fullName>
    </recommendedName>
</protein>
<dbReference type="Proteomes" id="UP000054560">
    <property type="component" value="Unassembled WGS sequence"/>
</dbReference>
<dbReference type="Pfam" id="PF01535">
    <property type="entry name" value="PPR"/>
    <property type="match status" value="1"/>
</dbReference>
<dbReference type="RefSeq" id="XP_014151986.1">
    <property type="nucleotide sequence ID" value="XM_014296511.1"/>
</dbReference>
<keyword evidence="1" id="KW-0677">Repeat</keyword>
<dbReference type="InterPro" id="IPR033443">
    <property type="entry name" value="PROP1-like_PPR_dom"/>
</dbReference>
<dbReference type="PANTHER" id="PTHR47933">
    <property type="entry name" value="PENTATRICOPEPTIDE REPEAT-CONTAINING PROTEIN 1, MITOCHONDRIAL"/>
    <property type="match status" value="1"/>
</dbReference>
<keyword evidence="5" id="KW-1185">Reference proteome</keyword>
<feature type="domain" description="PROP1-like PPR" evidence="3">
    <location>
        <begin position="2"/>
        <end position="125"/>
    </location>
</feature>
<evidence type="ECO:0000313" key="4">
    <source>
        <dbReference type="EMBL" id="KNC78084.1"/>
    </source>
</evidence>
<evidence type="ECO:0000259" key="3">
    <source>
        <dbReference type="Pfam" id="PF17177"/>
    </source>
</evidence>
<reference evidence="4 5" key="1">
    <citation type="submission" date="2011-02" db="EMBL/GenBank/DDBJ databases">
        <title>The Genome Sequence of Sphaeroforma arctica JP610.</title>
        <authorList>
            <consortium name="The Broad Institute Genome Sequencing Platform"/>
            <person name="Russ C."/>
            <person name="Cuomo C."/>
            <person name="Young S.K."/>
            <person name="Zeng Q."/>
            <person name="Gargeya S."/>
            <person name="Alvarado L."/>
            <person name="Berlin A."/>
            <person name="Chapman S.B."/>
            <person name="Chen Z."/>
            <person name="Freedman E."/>
            <person name="Gellesch M."/>
            <person name="Goldberg J."/>
            <person name="Griggs A."/>
            <person name="Gujja S."/>
            <person name="Heilman E."/>
            <person name="Heiman D."/>
            <person name="Howarth C."/>
            <person name="Mehta T."/>
            <person name="Neiman D."/>
            <person name="Pearson M."/>
            <person name="Roberts A."/>
            <person name="Saif S."/>
            <person name="Shea T."/>
            <person name="Shenoy N."/>
            <person name="Sisk P."/>
            <person name="Stolte C."/>
            <person name="Sykes S."/>
            <person name="White J."/>
            <person name="Yandava C."/>
            <person name="Burger G."/>
            <person name="Gray M.W."/>
            <person name="Holland P.W.H."/>
            <person name="King N."/>
            <person name="Lang F.B.F."/>
            <person name="Roger A.J."/>
            <person name="Ruiz-Trillo I."/>
            <person name="Haas B."/>
            <person name="Nusbaum C."/>
            <person name="Birren B."/>
        </authorList>
    </citation>
    <scope>NUCLEOTIDE SEQUENCE [LARGE SCALE GENOMIC DNA]</scope>
    <source>
        <strain evidence="4 5">JP610</strain>
    </source>
</reference>
<feature type="compositionally biased region" description="Low complexity" evidence="2">
    <location>
        <begin position="323"/>
        <end position="335"/>
    </location>
</feature>
<dbReference type="STRING" id="667725.A0A0L0FMW3"/>
<dbReference type="GO" id="GO:0003729">
    <property type="term" value="F:mRNA binding"/>
    <property type="evidence" value="ECO:0007669"/>
    <property type="project" value="TreeGrafter"/>
</dbReference>
<dbReference type="PANTHER" id="PTHR47933:SF11">
    <property type="entry name" value="PENTATRICOPEPTIDE REPEAT-CONTAINING PROTEIN 2"/>
    <property type="match status" value="1"/>
</dbReference>
<dbReference type="InterPro" id="IPR011990">
    <property type="entry name" value="TPR-like_helical_dom_sf"/>
</dbReference>